<reference evidence="2" key="1">
    <citation type="journal article" date="2019" name="Int. J. Syst. Evol. Microbiol.">
        <title>The Global Catalogue of Microorganisms (GCM) 10K type strain sequencing project: providing services to taxonomists for standard genome sequencing and annotation.</title>
        <authorList>
            <consortium name="The Broad Institute Genomics Platform"/>
            <consortium name="The Broad Institute Genome Sequencing Center for Infectious Disease"/>
            <person name="Wu L."/>
            <person name="Ma J."/>
        </authorList>
    </citation>
    <scope>NUCLEOTIDE SEQUENCE [LARGE SCALE GENOMIC DNA]</scope>
    <source>
        <strain evidence="2">KCTC 42644</strain>
    </source>
</reference>
<organism evidence="1 2">
    <name type="scientific">Sphingoaurantiacus capsulatus</name>
    <dbReference type="NCBI Taxonomy" id="1771310"/>
    <lineage>
        <taxon>Bacteria</taxon>
        <taxon>Pseudomonadati</taxon>
        <taxon>Pseudomonadota</taxon>
        <taxon>Alphaproteobacteria</taxon>
        <taxon>Sphingomonadales</taxon>
        <taxon>Sphingosinicellaceae</taxon>
        <taxon>Sphingoaurantiacus</taxon>
    </lineage>
</organism>
<protein>
    <submittedName>
        <fullName evidence="1">Uncharacterized protein</fullName>
    </submittedName>
</protein>
<evidence type="ECO:0000313" key="1">
    <source>
        <dbReference type="EMBL" id="MFC3713515.1"/>
    </source>
</evidence>
<proteinExistence type="predicted"/>
<dbReference type="EMBL" id="JBHRXV010000011">
    <property type="protein sequence ID" value="MFC3713515.1"/>
    <property type="molecule type" value="Genomic_DNA"/>
</dbReference>
<dbReference type="Proteomes" id="UP001595615">
    <property type="component" value="Unassembled WGS sequence"/>
</dbReference>
<comment type="caution">
    <text evidence="1">The sequence shown here is derived from an EMBL/GenBank/DDBJ whole genome shotgun (WGS) entry which is preliminary data.</text>
</comment>
<keyword evidence="2" id="KW-1185">Reference proteome</keyword>
<name>A0ABV7XBI0_9SPHN</name>
<dbReference type="RefSeq" id="WP_380862082.1">
    <property type="nucleotide sequence ID" value="NZ_JBHRXV010000011.1"/>
</dbReference>
<sequence length="148" mass="16564">MRLPPPEIGRVVHYGFVWAGAGRAAPPDAAKSRPCLIVDVEEIVERDAGSRPVKRVTYLPISHTPPRKGEETIDVPVRVAQHLGLTREKSYIYTSYAVEDDWPFDLEARPGSTECDYGLVPPRLFEAVAENFAAYLKRHPQTTHKRSG</sequence>
<accession>A0ABV7XBI0</accession>
<evidence type="ECO:0000313" key="2">
    <source>
        <dbReference type="Proteomes" id="UP001595615"/>
    </source>
</evidence>
<gene>
    <name evidence="1" type="ORF">ACFOMD_13100</name>
</gene>